<evidence type="ECO:0000256" key="2">
    <source>
        <dbReference type="SAM" id="Phobius"/>
    </source>
</evidence>
<protein>
    <submittedName>
        <fullName evidence="3">Homeobox-leucine zipper protein HAT4-like isoform X1</fullName>
    </submittedName>
</protein>
<evidence type="ECO:0000256" key="1">
    <source>
        <dbReference type="SAM" id="MobiDB-lite"/>
    </source>
</evidence>
<dbReference type="Proteomes" id="UP001140949">
    <property type="component" value="Unassembled WGS sequence"/>
</dbReference>
<dbReference type="PANTHER" id="PTHR31620">
    <property type="entry name" value="PROTEIN RETICULATA-RELATED 2, CHLOROPLASTIC-RELATED"/>
    <property type="match status" value="1"/>
</dbReference>
<organism evidence="3 4">
    <name type="scientific">Iris pallida</name>
    <name type="common">Sweet iris</name>
    <dbReference type="NCBI Taxonomy" id="29817"/>
    <lineage>
        <taxon>Eukaryota</taxon>
        <taxon>Viridiplantae</taxon>
        <taxon>Streptophyta</taxon>
        <taxon>Embryophyta</taxon>
        <taxon>Tracheophyta</taxon>
        <taxon>Spermatophyta</taxon>
        <taxon>Magnoliopsida</taxon>
        <taxon>Liliopsida</taxon>
        <taxon>Asparagales</taxon>
        <taxon>Iridaceae</taxon>
        <taxon>Iridoideae</taxon>
        <taxon>Irideae</taxon>
        <taxon>Iris</taxon>
    </lineage>
</organism>
<keyword evidence="2" id="KW-1133">Transmembrane helix</keyword>
<dbReference type="PANTHER" id="PTHR31620:SF8">
    <property type="entry name" value="PROTEIN RETICULATA-RELATED 4, CHLOROPLASTIC-LIKE"/>
    <property type="match status" value="1"/>
</dbReference>
<keyword evidence="4" id="KW-1185">Reference proteome</keyword>
<feature type="compositionally biased region" description="Low complexity" evidence="1">
    <location>
        <begin position="270"/>
        <end position="284"/>
    </location>
</feature>
<sequence length="316" mass="34125">MTVLTNSGLFMTFIKQSVINSLERWQTCNKLSVIYSIPPRSYSEKTLLLLAPLLPPLPASPQTLKFSSLLPHPCRLSLRRTKHAAPLITVRSQHKACRTNPKILGEGGMGTTMGGSAGRRNREEAAMALAEMGRKTESLPANLAAAVEGGRIPAEIVRRFEELERSAAYRWFRSTRPATSAPSPSSLPTPGSDPSILLLGSFVVLFLLFTLISFGWLVKEDESGIPPAIRTPRRRPRNPILSLDASLAPSASDGAVAYSSVPTMMPKAPPSSSHSSVSTFSPTTCGEVEAERGSSSRVSDGDDEEDGNVKKKLRLT</sequence>
<proteinExistence type="predicted"/>
<evidence type="ECO:0000313" key="4">
    <source>
        <dbReference type="Proteomes" id="UP001140949"/>
    </source>
</evidence>
<feature type="region of interest" description="Disordered" evidence="1">
    <location>
        <begin position="265"/>
        <end position="316"/>
    </location>
</feature>
<dbReference type="AlphaFoldDB" id="A0AAX6ID16"/>
<reference evidence="3" key="1">
    <citation type="journal article" date="2023" name="GigaByte">
        <title>Genome assembly of the bearded iris, Iris pallida Lam.</title>
        <authorList>
            <person name="Bruccoleri R.E."/>
            <person name="Oakeley E.J."/>
            <person name="Faust A.M.E."/>
            <person name="Altorfer M."/>
            <person name="Dessus-Babus S."/>
            <person name="Burckhardt D."/>
            <person name="Oertli M."/>
            <person name="Naumann U."/>
            <person name="Petersen F."/>
            <person name="Wong J."/>
        </authorList>
    </citation>
    <scope>NUCLEOTIDE SEQUENCE</scope>
    <source>
        <strain evidence="3">GSM-AAB239-AS_SAM_17_03QT</strain>
    </source>
</reference>
<keyword evidence="2" id="KW-0472">Membrane</keyword>
<feature type="compositionally biased region" description="Gly residues" evidence="1">
    <location>
        <begin position="105"/>
        <end position="117"/>
    </location>
</feature>
<name>A0AAX6ID16_IRIPA</name>
<dbReference type="EMBL" id="JANAVB010002794">
    <property type="protein sequence ID" value="KAJ6850684.1"/>
    <property type="molecule type" value="Genomic_DNA"/>
</dbReference>
<gene>
    <name evidence="3" type="ORF">M6B38_264225</name>
</gene>
<keyword evidence="2" id="KW-0812">Transmembrane</keyword>
<keyword evidence="3" id="KW-0371">Homeobox</keyword>
<reference evidence="3" key="2">
    <citation type="submission" date="2023-04" db="EMBL/GenBank/DDBJ databases">
        <authorList>
            <person name="Bruccoleri R.E."/>
            <person name="Oakeley E.J."/>
            <person name="Faust A.-M."/>
            <person name="Dessus-Babus S."/>
            <person name="Altorfer M."/>
            <person name="Burckhardt D."/>
            <person name="Oertli M."/>
            <person name="Naumann U."/>
            <person name="Petersen F."/>
            <person name="Wong J."/>
        </authorList>
    </citation>
    <scope>NUCLEOTIDE SEQUENCE</scope>
    <source>
        <strain evidence="3">GSM-AAB239-AS_SAM_17_03QT</strain>
        <tissue evidence="3">Leaf</tissue>
    </source>
</reference>
<feature type="region of interest" description="Disordered" evidence="1">
    <location>
        <begin position="100"/>
        <end position="119"/>
    </location>
</feature>
<comment type="caution">
    <text evidence="3">The sequence shown here is derived from an EMBL/GenBank/DDBJ whole genome shotgun (WGS) entry which is preliminary data.</text>
</comment>
<evidence type="ECO:0000313" key="3">
    <source>
        <dbReference type="EMBL" id="KAJ6850684.1"/>
    </source>
</evidence>
<accession>A0AAX6ID16</accession>
<dbReference type="GO" id="GO:0003677">
    <property type="term" value="F:DNA binding"/>
    <property type="evidence" value="ECO:0007669"/>
    <property type="project" value="UniProtKB-KW"/>
</dbReference>
<keyword evidence="3" id="KW-0238">DNA-binding</keyword>
<feature type="transmembrane region" description="Helical" evidence="2">
    <location>
        <begin position="196"/>
        <end position="218"/>
    </location>
</feature>